<keyword evidence="4" id="KW-0443">Lipid metabolism</keyword>
<dbReference type="EMBL" id="JAJITD010000010">
    <property type="protein sequence ID" value="MCC8395056.1"/>
    <property type="molecule type" value="Genomic_DNA"/>
</dbReference>
<evidence type="ECO:0000256" key="1">
    <source>
        <dbReference type="ARBA" id="ARBA00005254"/>
    </source>
</evidence>
<evidence type="ECO:0000313" key="8">
    <source>
        <dbReference type="Proteomes" id="UP001431019"/>
    </source>
</evidence>
<evidence type="ECO:0000256" key="3">
    <source>
        <dbReference type="ARBA" id="ARBA00022946"/>
    </source>
</evidence>
<dbReference type="Gene3D" id="3.90.226.10">
    <property type="entry name" value="2-enoyl-CoA Hydratase, Chain A, domain 1"/>
    <property type="match status" value="1"/>
</dbReference>
<dbReference type="Gene3D" id="1.10.12.10">
    <property type="entry name" value="Lyase 2-enoyl-coa Hydratase, Chain A, domain 2"/>
    <property type="match status" value="1"/>
</dbReference>
<dbReference type="InterPro" id="IPR001753">
    <property type="entry name" value="Enoyl-CoA_hydra/iso"/>
</dbReference>
<keyword evidence="3" id="KW-0809">Transit peptide</keyword>
<evidence type="ECO:0000256" key="4">
    <source>
        <dbReference type="ARBA" id="ARBA00023098"/>
    </source>
</evidence>
<dbReference type="GO" id="GO:0004300">
    <property type="term" value="F:enoyl-CoA hydratase activity"/>
    <property type="evidence" value="ECO:0007669"/>
    <property type="project" value="UniProtKB-EC"/>
</dbReference>
<dbReference type="PANTHER" id="PTHR43602">
    <property type="match status" value="1"/>
</dbReference>
<gene>
    <name evidence="7" type="ORF">LJ656_20910</name>
</gene>
<evidence type="ECO:0000256" key="6">
    <source>
        <dbReference type="ARBA" id="ARBA00040545"/>
    </source>
</evidence>
<dbReference type="RefSeq" id="WP_230511271.1">
    <property type="nucleotide sequence ID" value="NZ_JAJITD010000010.1"/>
</dbReference>
<proteinExistence type="inferred from homology"/>
<sequence>MNASPDNVAANAKPGTAPLVEVEHDAYRVPGVVHVTMNRPDAFNALSEALLDELEQTLAALAQSDARVVVISGAGRAFCAGHDLKEMRAAPSLAYYQQLFARCTKLMLTIQRMPQPVIARVHGIATAAGCQLVAMCDLAVAAETARFAVSGVNLGLFCATPSVPLSRNLSRKAALEMLLTGDFIYAAEARQQGLINRVAPADVLDDEVARLATSICAKPREAVSAGKGLFYRQLEMGIEAAYQLAGQTMACNMMADSALEGVQAFIDKRAPNWKRG</sequence>
<evidence type="ECO:0000256" key="5">
    <source>
        <dbReference type="ARBA" id="ARBA00037410"/>
    </source>
</evidence>
<dbReference type="PANTHER" id="PTHR43602:SF1">
    <property type="entry name" value="ENOYL-COA HYDRATASE DOMAIN-CONTAINING PROTEIN 3, MITOCHONDRIAL"/>
    <property type="match status" value="1"/>
</dbReference>
<comment type="caution">
    <text evidence="7">The sequence shown here is derived from an EMBL/GenBank/DDBJ whole genome shotgun (WGS) entry which is preliminary data.</text>
</comment>
<dbReference type="NCBIfam" id="NF006008">
    <property type="entry name" value="PRK08139.1"/>
    <property type="match status" value="1"/>
</dbReference>
<protein>
    <recommendedName>
        <fullName evidence="6">Enoyl-CoA hydratase domain-containing protein 3, mitochondrial</fullName>
    </recommendedName>
</protein>
<dbReference type="Proteomes" id="UP001431019">
    <property type="component" value="Unassembled WGS sequence"/>
</dbReference>
<comment type="function">
    <text evidence="5">May play a role in fatty acid biosynthesis and insulin sensitivity.</text>
</comment>
<dbReference type="InterPro" id="IPR014748">
    <property type="entry name" value="Enoyl-CoA_hydra_C"/>
</dbReference>
<evidence type="ECO:0000256" key="2">
    <source>
        <dbReference type="ARBA" id="ARBA00022832"/>
    </source>
</evidence>
<dbReference type="Pfam" id="PF00378">
    <property type="entry name" value="ECH_1"/>
    <property type="match status" value="1"/>
</dbReference>
<evidence type="ECO:0000313" key="7">
    <source>
        <dbReference type="EMBL" id="MCC8395056.1"/>
    </source>
</evidence>
<comment type="similarity">
    <text evidence="1">Belongs to the enoyl-CoA hydratase/isomerase family.</text>
</comment>
<keyword evidence="7" id="KW-0456">Lyase</keyword>
<accession>A0ABS8JYS8</accession>
<name>A0ABS8JYS8_9BURK</name>
<dbReference type="CDD" id="cd06558">
    <property type="entry name" value="crotonase-like"/>
    <property type="match status" value="1"/>
</dbReference>
<keyword evidence="2" id="KW-0276">Fatty acid metabolism</keyword>
<keyword evidence="8" id="KW-1185">Reference proteome</keyword>
<organism evidence="7 8">
    <name type="scientific">Paraburkholderia sejongensis</name>
    <dbReference type="NCBI Taxonomy" id="2886946"/>
    <lineage>
        <taxon>Bacteria</taxon>
        <taxon>Pseudomonadati</taxon>
        <taxon>Pseudomonadota</taxon>
        <taxon>Betaproteobacteria</taxon>
        <taxon>Burkholderiales</taxon>
        <taxon>Burkholderiaceae</taxon>
        <taxon>Paraburkholderia</taxon>
    </lineage>
</organism>
<dbReference type="SUPFAM" id="SSF52096">
    <property type="entry name" value="ClpP/crotonase"/>
    <property type="match status" value="1"/>
</dbReference>
<reference evidence="7 8" key="1">
    <citation type="submission" date="2021-11" db="EMBL/GenBank/DDBJ databases">
        <authorList>
            <person name="Oh E.-T."/>
            <person name="Kim S.-B."/>
        </authorList>
    </citation>
    <scope>NUCLEOTIDE SEQUENCE [LARGE SCALE GENOMIC DNA]</scope>
    <source>
        <strain evidence="7 8">MMS20-SJTR3</strain>
    </source>
</reference>
<dbReference type="InterPro" id="IPR029045">
    <property type="entry name" value="ClpP/crotonase-like_dom_sf"/>
</dbReference>
<dbReference type="InterPro" id="IPR052377">
    <property type="entry name" value="Mitochondrial_ECH-domain"/>
</dbReference>